<evidence type="ECO:0000256" key="3">
    <source>
        <dbReference type="ARBA" id="ARBA00005189"/>
    </source>
</evidence>
<evidence type="ECO:0000256" key="13">
    <source>
        <dbReference type="SAM" id="Coils"/>
    </source>
</evidence>
<evidence type="ECO:0000256" key="2">
    <source>
        <dbReference type="ARBA" id="ARBA00005011"/>
    </source>
</evidence>
<gene>
    <name evidence="12 15" type="primary">hisC</name>
    <name evidence="15" type="ORF">FGG15_02360</name>
</gene>
<dbReference type="PANTHER" id="PTHR42885">
    <property type="entry name" value="HISTIDINOL-PHOSPHATE AMINOTRANSFERASE-RELATED"/>
    <property type="match status" value="1"/>
</dbReference>
<evidence type="ECO:0000256" key="4">
    <source>
        <dbReference type="ARBA" id="ARBA00007970"/>
    </source>
</evidence>
<keyword evidence="10 12" id="KW-0368">Histidine biosynthesis</keyword>
<evidence type="ECO:0000256" key="10">
    <source>
        <dbReference type="ARBA" id="ARBA00023102"/>
    </source>
</evidence>
<evidence type="ECO:0000256" key="11">
    <source>
        <dbReference type="ARBA" id="ARBA00047481"/>
    </source>
</evidence>
<keyword evidence="13" id="KW-0175">Coiled coil</keyword>
<feature type="coiled-coil region" evidence="13">
    <location>
        <begin position="259"/>
        <end position="318"/>
    </location>
</feature>
<protein>
    <recommendedName>
        <fullName evidence="12">Histidinol-phosphate aminotransferase</fullName>
        <ecNumber evidence="12">2.6.1.9</ecNumber>
    </recommendedName>
    <alternativeName>
        <fullName evidence="12">Imidazole acetol-phosphate transaminase</fullName>
    </alternativeName>
</protein>
<dbReference type="EC" id="2.6.1.9" evidence="12"/>
<evidence type="ECO:0000256" key="6">
    <source>
        <dbReference type="ARBA" id="ARBA00022576"/>
    </source>
</evidence>
<evidence type="ECO:0000256" key="7">
    <source>
        <dbReference type="ARBA" id="ARBA00022605"/>
    </source>
</evidence>
<organism evidence="15 16">
    <name type="scientific">Flagellimonas algicola</name>
    <dbReference type="NCBI Taxonomy" id="2583815"/>
    <lineage>
        <taxon>Bacteria</taxon>
        <taxon>Pseudomonadati</taxon>
        <taxon>Bacteroidota</taxon>
        <taxon>Flavobacteriia</taxon>
        <taxon>Flavobacteriales</taxon>
        <taxon>Flavobacteriaceae</taxon>
        <taxon>Flagellimonas</taxon>
    </lineage>
</organism>
<dbReference type="InterPro" id="IPR015421">
    <property type="entry name" value="PyrdxlP-dep_Trfase_major"/>
</dbReference>
<keyword evidence="16" id="KW-1185">Reference proteome</keyword>
<evidence type="ECO:0000256" key="9">
    <source>
        <dbReference type="ARBA" id="ARBA00022898"/>
    </source>
</evidence>
<dbReference type="Proteomes" id="UP000751614">
    <property type="component" value="Unassembled WGS sequence"/>
</dbReference>
<dbReference type="RefSeq" id="WP_138832822.1">
    <property type="nucleotide sequence ID" value="NZ_VCNI01000001.1"/>
</dbReference>
<dbReference type="Gene3D" id="3.40.640.10">
    <property type="entry name" value="Type I PLP-dependent aspartate aminotransferase-like (Major domain)"/>
    <property type="match status" value="1"/>
</dbReference>
<dbReference type="PROSITE" id="PS00599">
    <property type="entry name" value="AA_TRANSFER_CLASS_2"/>
    <property type="match status" value="1"/>
</dbReference>
<proteinExistence type="inferred from homology"/>
<evidence type="ECO:0000256" key="1">
    <source>
        <dbReference type="ARBA" id="ARBA00001933"/>
    </source>
</evidence>
<dbReference type="NCBIfam" id="TIGR01141">
    <property type="entry name" value="hisC"/>
    <property type="match status" value="1"/>
</dbReference>
<dbReference type="GO" id="GO:0004400">
    <property type="term" value="F:histidinol-phosphate transaminase activity"/>
    <property type="evidence" value="ECO:0007669"/>
    <property type="project" value="UniProtKB-EC"/>
</dbReference>
<feature type="domain" description="Aminotransferase class I/classII large" evidence="14">
    <location>
        <begin position="47"/>
        <end position="344"/>
    </location>
</feature>
<dbReference type="EMBL" id="VCNI01000001">
    <property type="protein sequence ID" value="TMU56405.1"/>
    <property type="molecule type" value="Genomic_DNA"/>
</dbReference>
<evidence type="ECO:0000256" key="12">
    <source>
        <dbReference type="HAMAP-Rule" id="MF_01023"/>
    </source>
</evidence>
<dbReference type="InterPro" id="IPR001917">
    <property type="entry name" value="Aminotrans_II_pyridoxalP_BS"/>
</dbReference>
<evidence type="ECO:0000259" key="14">
    <source>
        <dbReference type="Pfam" id="PF00155"/>
    </source>
</evidence>
<comment type="similarity">
    <text evidence="4 12">Belongs to the class-II pyridoxal-phosphate-dependent aminotransferase family. Histidinol-phosphate aminotransferase subfamily.</text>
</comment>
<dbReference type="Pfam" id="PF00155">
    <property type="entry name" value="Aminotran_1_2"/>
    <property type="match status" value="1"/>
</dbReference>
<sequence>MTSIFNIENLVRKSVKGLKPYSSARDEYVSDGSAMVFLDANENPFDNGVNRYPDPQQRSLKALLSDQKGVSEQGILLGNGSDEVLDLIFRAFCEPNQDNIITLPPTYGMYKVLAGINAVENREILLTEDFQPAVDQILGAVDDKTKLIFICSPNNPTGNAFDSGAIRELLDNFRGIVVIDEAYIDFSKTKSWLGQLEQYPNLIVTQTLSKAYGMAGIRLGVCYASEEIITILNKIKPPYNVNQLTQEKAFARVSDTSVVANEVNQILKERDALENALEELDFVQKIYPSNANFLLVKVDDANKRYDELIQNRVVVRNRSNQPLCANTLRLTVGTPEENKKLIATLKQLQ</sequence>
<reference evidence="15 16" key="1">
    <citation type="submission" date="2019-05" db="EMBL/GenBank/DDBJ databases">
        <title>Flagellimonas sp. AsT0115, sp. nov., isolated from a marine red algae, Asparagopsis taxiformis.</title>
        <authorList>
            <person name="Kim J."/>
            <person name="Jeong S.E."/>
            <person name="Jeon C.O."/>
        </authorList>
    </citation>
    <scope>NUCLEOTIDE SEQUENCE [LARGE SCALE GENOMIC DNA]</scope>
    <source>
        <strain evidence="15 16">AsT0115</strain>
    </source>
</reference>
<keyword evidence="8 12" id="KW-0808">Transferase</keyword>
<comment type="pathway">
    <text evidence="2 12">Amino-acid biosynthesis; L-histidine biosynthesis; L-histidine from 5-phospho-alpha-D-ribose 1-diphosphate: step 7/9.</text>
</comment>
<keyword evidence="7 12" id="KW-0028">Amino-acid biosynthesis</keyword>
<evidence type="ECO:0000313" key="15">
    <source>
        <dbReference type="EMBL" id="TMU56405.1"/>
    </source>
</evidence>
<dbReference type="InterPro" id="IPR015422">
    <property type="entry name" value="PyrdxlP-dep_Trfase_small"/>
</dbReference>
<keyword evidence="6 12" id="KW-0032">Aminotransferase</keyword>
<evidence type="ECO:0000256" key="8">
    <source>
        <dbReference type="ARBA" id="ARBA00022679"/>
    </source>
</evidence>
<dbReference type="InterPro" id="IPR015424">
    <property type="entry name" value="PyrdxlP-dep_Trfase"/>
</dbReference>
<dbReference type="Gene3D" id="3.90.1150.10">
    <property type="entry name" value="Aspartate Aminotransferase, domain 1"/>
    <property type="match status" value="1"/>
</dbReference>
<dbReference type="InterPro" id="IPR004839">
    <property type="entry name" value="Aminotransferase_I/II_large"/>
</dbReference>
<evidence type="ECO:0000256" key="5">
    <source>
        <dbReference type="ARBA" id="ARBA00011738"/>
    </source>
</evidence>
<comment type="cofactor">
    <cofactor evidence="1 12">
        <name>pyridoxal 5'-phosphate</name>
        <dbReference type="ChEBI" id="CHEBI:597326"/>
    </cofactor>
</comment>
<comment type="pathway">
    <text evidence="3">Lipid metabolism.</text>
</comment>
<dbReference type="HAMAP" id="MF_01023">
    <property type="entry name" value="HisC_aminotrans_2"/>
    <property type="match status" value="1"/>
</dbReference>
<evidence type="ECO:0000313" key="16">
    <source>
        <dbReference type="Proteomes" id="UP000751614"/>
    </source>
</evidence>
<accession>A0ABY2WNS3</accession>
<comment type="catalytic activity">
    <reaction evidence="11 12">
        <text>L-histidinol phosphate + 2-oxoglutarate = 3-(imidazol-4-yl)-2-oxopropyl phosphate + L-glutamate</text>
        <dbReference type="Rhea" id="RHEA:23744"/>
        <dbReference type="ChEBI" id="CHEBI:16810"/>
        <dbReference type="ChEBI" id="CHEBI:29985"/>
        <dbReference type="ChEBI" id="CHEBI:57766"/>
        <dbReference type="ChEBI" id="CHEBI:57980"/>
        <dbReference type="EC" id="2.6.1.9"/>
    </reaction>
</comment>
<dbReference type="CDD" id="cd00609">
    <property type="entry name" value="AAT_like"/>
    <property type="match status" value="1"/>
</dbReference>
<dbReference type="PANTHER" id="PTHR42885:SF2">
    <property type="entry name" value="HISTIDINOL-PHOSPHATE AMINOTRANSFERASE"/>
    <property type="match status" value="1"/>
</dbReference>
<feature type="modified residue" description="N6-(pyridoxal phosphate)lysine" evidence="12">
    <location>
        <position position="210"/>
    </location>
</feature>
<keyword evidence="9 12" id="KW-0663">Pyridoxal phosphate</keyword>
<dbReference type="InterPro" id="IPR005861">
    <property type="entry name" value="HisP_aminotrans"/>
</dbReference>
<comment type="caution">
    <text evidence="15">The sequence shown here is derived from an EMBL/GenBank/DDBJ whole genome shotgun (WGS) entry which is preliminary data.</text>
</comment>
<dbReference type="SUPFAM" id="SSF53383">
    <property type="entry name" value="PLP-dependent transferases"/>
    <property type="match status" value="1"/>
</dbReference>
<comment type="subunit">
    <text evidence="5 12">Homodimer.</text>
</comment>
<name>A0ABY2WNS3_9FLAO</name>